<name>A0A915LCA7_ROMCU</name>
<evidence type="ECO:0000313" key="3">
    <source>
        <dbReference type="WBParaSite" id="nRc.2.0.1.t47436-RA"/>
    </source>
</evidence>
<dbReference type="PANTHER" id="PTHR10773">
    <property type="entry name" value="DNA-DIRECTED RNA POLYMERASES I, II, AND III SUBUNIT RPABC2"/>
    <property type="match status" value="1"/>
</dbReference>
<dbReference type="AlphaFoldDB" id="A0A915LCA7"/>
<organism evidence="2 3">
    <name type="scientific">Romanomermis culicivorax</name>
    <name type="common">Nematode worm</name>
    <dbReference type="NCBI Taxonomy" id="13658"/>
    <lineage>
        <taxon>Eukaryota</taxon>
        <taxon>Metazoa</taxon>
        <taxon>Ecdysozoa</taxon>
        <taxon>Nematoda</taxon>
        <taxon>Enoplea</taxon>
        <taxon>Dorylaimia</taxon>
        <taxon>Mermithida</taxon>
        <taxon>Mermithoidea</taxon>
        <taxon>Mermithidae</taxon>
        <taxon>Romanomermis</taxon>
    </lineage>
</organism>
<dbReference type="PANTHER" id="PTHR10773:SF19">
    <property type="match status" value="1"/>
</dbReference>
<evidence type="ECO:0000256" key="1">
    <source>
        <dbReference type="SAM" id="MobiDB-lite"/>
    </source>
</evidence>
<reference evidence="3" key="1">
    <citation type="submission" date="2022-11" db="UniProtKB">
        <authorList>
            <consortium name="WormBaseParasite"/>
        </authorList>
    </citation>
    <scope>IDENTIFICATION</scope>
</reference>
<dbReference type="WBParaSite" id="nRc.2.0.1.t47436-RA">
    <property type="protein sequence ID" value="nRc.2.0.1.t47436-RA"/>
    <property type="gene ID" value="nRc.2.0.1.g47436"/>
</dbReference>
<feature type="compositionally biased region" description="Polar residues" evidence="1">
    <location>
        <begin position="44"/>
        <end position="53"/>
    </location>
</feature>
<sequence>EVEGPNRIADNVDENEAPTDRGSRWHKKSENQWKRNIRKRKRASVQSYVSSRGKNVDAREPKQRCSDKCREKCSSFTDKERRVICSSFWNLGSDVRQKDFLISHVVQRETKRKTTEASSSRRKFTRVFYLKKNNDKVRVCKTFFMSTLNIGHSPIDTALLHSSNGVYSNPNTQMIRIPHNKTPKEQLEQVRAHIEKIPKMESHYCRRDSKRQYTEIVNWTKVVAFKYKKSKPGTIQVKSNFDEEYRIIDIRYSTGRPLKLSFALLQKAYTHHLPISTAKKEDLLSLCKATETHDSLIPSDFHQFYSDLPVSARSKNVAGEPSNLSESDDDE</sequence>
<keyword evidence="2" id="KW-1185">Reference proteome</keyword>
<dbReference type="Proteomes" id="UP000887565">
    <property type="component" value="Unplaced"/>
</dbReference>
<accession>A0A915LCA7</accession>
<evidence type="ECO:0000313" key="2">
    <source>
        <dbReference type="Proteomes" id="UP000887565"/>
    </source>
</evidence>
<proteinExistence type="predicted"/>
<protein>
    <submittedName>
        <fullName evidence="3">Uncharacterized protein</fullName>
    </submittedName>
</protein>
<feature type="compositionally biased region" description="Basic and acidic residues" evidence="1">
    <location>
        <begin position="18"/>
        <end position="33"/>
    </location>
</feature>
<feature type="region of interest" description="Disordered" evidence="1">
    <location>
        <begin position="1"/>
        <end position="61"/>
    </location>
</feature>